<dbReference type="Proteomes" id="UP000004079">
    <property type="component" value="Unassembled WGS sequence"/>
</dbReference>
<evidence type="ECO:0000313" key="1">
    <source>
        <dbReference type="EMBL" id="EFB32257.1"/>
    </source>
</evidence>
<evidence type="ECO:0000313" key="2">
    <source>
        <dbReference type="Proteomes" id="UP000004079"/>
    </source>
</evidence>
<dbReference type="AlphaFoldDB" id="D1QR06"/>
<protein>
    <submittedName>
        <fullName evidence="1">Uncharacterized protein</fullName>
    </submittedName>
</protein>
<proteinExistence type="predicted"/>
<accession>D1QR06</accession>
<comment type="caution">
    <text evidence="1">The sequence shown here is derived from an EMBL/GenBank/DDBJ whole genome shotgun (WGS) entry which is preliminary data.</text>
</comment>
<gene>
    <name evidence="1" type="ORF">HMPREF0971_01409</name>
</gene>
<name>D1QR06_9BACT</name>
<dbReference type="HOGENOM" id="CLU_2918884_0_0_10"/>
<reference evidence="1 2" key="1">
    <citation type="submission" date="2009-11" db="EMBL/GenBank/DDBJ databases">
        <authorList>
            <person name="Weinstock G."/>
            <person name="Sodergren E."/>
            <person name="Clifton S."/>
            <person name="Fulton L."/>
            <person name="Fulton B."/>
            <person name="Courtney L."/>
            <person name="Fronick C."/>
            <person name="Harrison M."/>
            <person name="Strong C."/>
            <person name="Farmer C."/>
            <person name="Delahaunty K."/>
            <person name="Markovic C."/>
            <person name="Hall O."/>
            <person name="Minx P."/>
            <person name="Tomlinson C."/>
            <person name="Mitreva M."/>
            <person name="Nelson J."/>
            <person name="Hou S."/>
            <person name="Wollam A."/>
            <person name="Pepin K.H."/>
            <person name="Johnson M."/>
            <person name="Bhonagiri V."/>
            <person name="Nash W.E."/>
            <person name="Warren W."/>
            <person name="Chinwalla A."/>
            <person name="Mardis E.R."/>
            <person name="Wilson R.K."/>
        </authorList>
    </citation>
    <scope>NUCLEOTIDE SEQUENCE [LARGE SCALE GENOMIC DNA]</scope>
    <source>
        <strain evidence="1 2">F0302</strain>
    </source>
</reference>
<sequence length="61" mass="6587">MRKAKVHTNARAEKGISKLAGCSIMMFIGIECGKAMLTSPIQSEDKAWLSGTTTTTINLFP</sequence>
<organism evidence="1 2">
    <name type="scientific">Segatella oris F0302</name>
    <dbReference type="NCBI Taxonomy" id="649760"/>
    <lineage>
        <taxon>Bacteria</taxon>
        <taxon>Pseudomonadati</taxon>
        <taxon>Bacteroidota</taxon>
        <taxon>Bacteroidia</taxon>
        <taxon>Bacteroidales</taxon>
        <taxon>Prevotellaceae</taxon>
        <taxon>Segatella</taxon>
    </lineage>
</organism>
<dbReference type="EMBL" id="ACUZ02000026">
    <property type="protein sequence ID" value="EFB32257.1"/>
    <property type="molecule type" value="Genomic_DNA"/>
</dbReference>